<dbReference type="Gene3D" id="3.40.50.1820">
    <property type="entry name" value="alpha/beta hydrolase"/>
    <property type="match status" value="1"/>
</dbReference>
<dbReference type="GO" id="GO:0016787">
    <property type="term" value="F:hydrolase activity"/>
    <property type="evidence" value="ECO:0007669"/>
    <property type="project" value="UniProtKB-KW"/>
</dbReference>
<comment type="caution">
    <text evidence="2">The sequence shown here is derived from an EMBL/GenBank/DDBJ whole genome shotgun (WGS) entry which is preliminary data.</text>
</comment>
<dbReference type="InterPro" id="IPR051044">
    <property type="entry name" value="MAG_DAG_Lipase"/>
</dbReference>
<feature type="domain" description="Serine aminopeptidase S33" evidence="1">
    <location>
        <begin position="2"/>
        <end position="208"/>
    </location>
</feature>
<keyword evidence="2" id="KW-0378">Hydrolase</keyword>
<proteinExistence type="predicted"/>
<dbReference type="InterPro" id="IPR022742">
    <property type="entry name" value="Hydrolase_4"/>
</dbReference>
<evidence type="ECO:0000313" key="2">
    <source>
        <dbReference type="EMBL" id="MDG2992371.1"/>
    </source>
</evidence>
<gene>
    <name evidence="2" type="ORF">L3556_15735</name>
</gene>
<reference evidence="2" key="1">
    <citation type="journal article" date="2022" name="Genome Biol. Evol.">
        <title>A New Gene Family Diagnostic for Intracellular Biomineralization of Amorphous Ca Carbonates by Cyanobacteria.</title>
        <authorList>
            <person name="Benzerara K."/>
            <person name="Duprat E."/>
            <person name="Bitard-Feildel T."/>
            <person name="Caumes G."/>
            <person name="Cassier-Chauvat C."/>
            <person name="Chauvat F."/>
            <person name="Dezi M."/>
            <person name="Diop S.I."/>
            <person name="Gaschignard G."/>
            <person name="Gorgen S."/>
            <person name="Gugger M."/>
            <person name="Lopez-Garcia P."/>
            <person name="Millet M."/>
            <person name="Skouri-Panet F."/>
            <person name="Moreira D."/>
            <person name="Callebaut I."/>
        </authorList>
    </citation>
    <scope>NUCLEOTIDE SEQUENCE</scope>
    <source>
        <strain evidence="2">G9</strain>
    </source>
</reference>
<dbReference type="InterPro" id="IPR029058">
    <property type="entry name" value="AB_hydrolase_fold"/>
</dbReference>
<name>A0ABT6F3J9_9SYNE</name>
<evidence type="ECO:0000259" key="1">
    <source>
        <dbReference type="Pfam" id="PF12146"/>
    </source>
</evidence>
<dbReference type="InterPro" id="IPR012354">
    <property type="entry name" value="Esterase_lipase"/>
</dbReference>
<keyword evidence="3" id="KW-1185">Reference proteome</keyword>
<dbReference type="EMBL" id="JAKKUT010000008">
    <property type="protein sequence ID" value="MDG2992371.1"/>
    <property type="molecule type" value="Genomic_DNA"/>
</dbReference>
<sequence length="222" mass="24840">MRELAEHLQGQGLTVQGILYPGHDRPAAQMPASTWQQWYAASLEAYQELAQTYPQVDVVGFSTGCLLGLHLAAAYPLQKLVCLCPFFTIYRPAYVPVPVELLAQTIGYLLPTVPRLHFPIRNPQMQQQAREAAFFPSFNLAAVRSALALIQIVKPELSQVTCPTLIMQTWGDRVVNPQGAQFLYDRLGSETKELQWLERSDHIITLDDEKEAVFAAVAKFLA</sequence>
<dbReference type="SUPFAM" id="SSF53474">
    <property type="entry name" value="alpha/beta-Hydrolases"/>
    <property type="match status" value="1"/>
</dbReference>
<dbReference type="PANTHER" id="PTHR11614">
    <property type="entry name" value="PHOSPHOLIPASE-RELATED"/>
    <property type="match status" value="1"/>
</dbReference>
<organism evidence="2 3">
    <name type="scientific">Candidatus Synechococcus calcipolaris G9</name>
    <dbReference type="NCBI Taxonomy" id="1497997"/>
    <lineage>
        <taxon>Bacteria</taxon>
        <taxon>Bacillati</taxon>
        <taxon>Cyanobacteriota</taxon>
        <taxon>Cyanophyceae</taxon>
        <taxon>Synechococcales</taxon>
        <taxon>Synechococcaceae</taxon>
        <taxon>Synechococcus</taxon>
    </lineage>
</organism>
<accession>A0ABT6F3J9</accession>
<dbReference type="Proteomes" id="UP001154265">
    <property type="component" value="Unassembled WGS sequence"/>
</dbReference>
<protein>
    <submittedName>
        <fullName evidence="2">Alpha/beta fold hydrolase</fullName>
    </submittedName>
</protein>
<dbReference type="PIRSF" id="PIRSF017388">
    <property type="entry name" value="Esterase_lipase"/>
    <property type="match status" value="1"/>
</dbReference>
<evidence type="ECO:0000313" key="3">
    <source>
        <dbReference type="Proteomes" id="UP001154265"/>
    </source>
</evidence>
<dbReference type="Pfam" id="PF12146">
    <property type="entry name" value="Hydrolase_4"/>
    <property type="match status" value="1"/>
</dbReference>
<reference evidence="2" key="2">
    <citation type="submission" date="2022-01" db="EMBL/GenBank/DDBJ databases">
        <authorList>
            <person name="Zivanovic Y."/>
            <person name="Moreira D."/>
            <person name="Lopez-Garcia P."/>
        </authorList>
    </citation>
    <scope>NUCLEOTIDE SEQUENCE</scope>
    <source>
        <strain evidence="2">G9</strain>
    </source>
</reference>